<comment type="function">
    <text evidence="7 9">Binds 23S rRNA and is also seen to make contacts with the A and possibly P site tRNAs.</text>
</comment>
<dbReference type="EMBL" id="QZKU01000079">
    <property type="protein sequence ID" value="RJP20143.1"/>
    <property type="molecule type" value="Genomic_DNA"/>
</dbReference>
<evidence type="ECO:0000313" key="12">
    <source>
        <dbReference type="Proteomes" id="UP000265882"/>
    </source>
</evidence>
<keyword evidence="7 9" id="KW-0694">RNA-binding</keyword>
<dbReference type="Proteomes" id="UP000265882">
    <property type="component" value="Unassembled WGS sequence"/>
</dbReference>
<feature type="compositionally biased region" description="Basic residues" evidence="10">
    <location>
        <begin position="1"/>
        <end position="14"/>
    </location>
</feature>
<dbReference type="PANTHER" id="PTHR12220">
    <property type="entry name" value="50S/60S RIBOSOMAL PROTEIN L16"/>
    <property type="match status" value="1"/>
</dbReference>
<dbReference type="GO" id="GO:0019843">
    <property type="term" value="F:rRNA binding"/>
    <property type="evidence" value="ECO:0007669"/>
    <property type="project" value="UniProtKB-UniRule"/>
</dbReference>
<dbReference type="PROSITE" id="PS00586">
    <property type="entry name" value="RIBOSOMAL_L16_1"/>
    <property type="match status" value="1"/>
</dbReference>
<organism evidence="11 12">
    <name type="scientific">Abyssobacteria bacterium (strain SURF_5)</name>
    <dbReference type="NCBI Taxonomy" id="2093360"/>
    <lineage>
        <taxon>Bacteria</taxon>
        <taxon>Pseudomonadati</taxon>
        <taxon>Candidatus Hydrogenedentota</taxon>
        <taxon>Candidatus Abyssobacteria</taxon>
    </lineage>
</organism>
<accession>A0A3A4NGY5</accession>
<keyword evidence="2 7" id="KW-0820">tRNA-binding</keyword>
<dbReference type="InterPro" id="IPR036920">
    <property type="entry name" value="Ribosomal_uL16_sf"/>
</dbReference>
<name>A0A3A4NGY5_ABYX5</name>
<comment type="caution">
    <text evidence="11">The sequence shown here is derived from an EMBL/GenBank/DDBJ whole genome shotgun (WGS) entry which is preliminary data.</text>
</comment>
<dbReference type="NCBIfam" id="TIGR01164">
    <property type="entry name" value="rplP_bact"/>
    <property type="match status" value="1"/>
</dbReference>
<dbReference type="AlphaFoldDB" id="A0A3A4NGY5"/>
<dbReference type="Pfam" id="PF00252">
    <property type="entry name" value="Ribosomal_L16"/>
    <property type="match status" value="1"/>
</dbReference>
<comment type="similarity">
    <text evidence="1 7 8">Belongs to the universal ribosomal protein uL16 family.</text>
</comment>
<dbReference type="InterPro" id="IPR000114">
    <property type="entry name" value="Ribosomal_uL16_bact-type"/>
</dbReference>
<evidence type="ECO:0000256" key="2">
    <source>
        <dbReference type="ARBA" id="ARBA00022555"/>
    </source>
</evidence>
<keyword evidence="5 7" id="KW-0687">Ribonucleoprotein</keyword>
<proteinExistence type="inferred from homology"/>
<dbReference type="PROSITE" id="PS00701">
    <property type="entry name" value="RIBOSOMAL_L16_2"/>
    <property type="match status" value="1"/>
</dbReference>
<dbReference type="InterPro" id="IPR047873">
    <property type="entry name" value="Ribosomal_uL16"/>
</dbReference>
<dbReference type="PRINTS" id="PR00060">
    <property type="entry name" value="RIBOSOMALL16"/>
</dbReference>
<evidence type="ECO:0000256" key="1">
    <source>
        <dbReference type="ARBA" id="ARBA00008931"/>
    </source>
</evidence>
<dbReference type="InterPro" id="IPR020798">
    <property type="entry name" value="Ribosomal_uL16_CS"/>
</dbReference>
<evidence type="ECO:0000256" key="9">
    <source>
        <dbReference type="RuleBase" id="RU004414"/>
    </source>
</evidence>
<comment type="subunit">
    <text evidence="7 9">Part of the 50S ribosomal subunit.</text>
</comment>
<evidence type="ECO:0000256" key="4">
    <source>
        <dbReference type="ARBA" id="ARBA00022980"/>
    </source>
</evidence>
<evidence type="ECO:0000256" key="6">
    <source>
        <dbReference type="ARBA" id="ARBA00035198"/>
    </source>
</evidence>
<dbReference type="InterPro" id="IPR016180">
    <property type="entry name" value="Ribosomal_uL16_dom"/>
</dbReference>
<evidence type="ECO:0000313" key="11">
    <source>
        <dbReference type="EMBL" id="RJP20143.1"/>
    </source>
</evidence>
<sequence>MLMPKRVKYRKQQRGRMAGKAARGNSVNFGEFGLQALEPAWVTARQIEAARVALTRKIKRGGKVWLNIFPHKPVTQKPLETRMGKGKGEPERWVAVVKPGKVLFELEGVREDLAKEAFRLASSKLPIRTRFVRRLHG</sequence>
<evidence type="ECO:0000256" key="7">
    <source>
        <dbReference type="HAMAP-Rule" id="MF_01342"/>
    </source>
</evidence>
<protein>
    <recommendedName>
        <fullName evidence="6 7">Large ribosomal subunit protein uL16</fullName>
    </recommendedName>
</protein>
<evidence type="ECO:0000256" key="3">
    <source>
        <dbReference type="ARBA" id="ARBA00022730"/>
    </source>
</evidence>
<dbReference type="GO" id="GO:0006412">
    <property type="term" value="P:translation"/>
    <property type="evidence" value="ECO:0007669"/>
    <property type="project" value="UniProtKB-UniRule"/>
</dbReference>
<dbReference type="HAMAP" id="MF_01342">
    <property type="entry name" value="Ribosomal_uL16"/>
    <property type="match status" value="1"/>
</dbReference>
<dbReference type="Gene3D" id="3.90.1170.10">
    <property type="entry name" value="Ribosomal protein L10e/L16"/>
    <property type="match status" value="1"/>
</dbReference>
<dbReference type="GO" id="GO:0022625">
    <property type="term" value="C:cytosolic large ribosomal subunit"/>
    <property type="evidence" value="ECO:0007669"/>
    <property type="project" value="TreeGrafter"/>
</dbReference>
<dbReference type="SUPFAM" id="SSF54686">
    <property type="entry name" value="Ribosomal protein L16p/L10e"/>
    <property type="match status" value="1"/>
</dbReference>
<evidence type="ECO:0000256" key="5">
    <source>
        <dbReference type="ARBA" id="ARBA00023274"/>
    </source>
</evidence>
<dbReference type="CDD" id="cd01433">
    <property type="entry name" value="Ribosomal_L16_L10e"/>
    <property type="match status" value="1"/>
</dbReference>
<dbReference type="GO" id="GO:0003735">
    <property type="term" value="F:structural constituent of ribosome"/>
    <property type="evidence" value="ECO:0007669"/>
    <property type="project" value="InterPro"/>
</dbReference>
<evidence type="ECO:0000256" key="10">
    <source>
        <dbReference type="SAM" id="MobiDB-lite"/>
    </source>
</evidence>
<dbReference type="GO" id="GO:0000049">
    <property type="term" value="F:tRNA binding"/>
    <property type="evidence" value="ECO:0007669"/>
    <property type="project" value="UniProtKB-KW"/>
</dbReference>
<reference evidence="11 12" key="1">
    <citation type="journal article" date="2017" name="ISME J.">
        <title>Energy and carbon metabolisms in a deep terrestrial subsurface fluid microbial community.</title>
        <authorList>
            <person name="Momper L."/>
            <person name="Jungbluth S.P."/>
            <person name="Lee M.D."/>
            <person name="Amend J.P."/>
        </authorList>
    </citation>
    <scope>NUCLEOTIDE SEQUENCE [LARGE SCALE GENOMIC DNA]</scope>
    <source>
        <strain evidence="11">SURF_5</strain>
    </source>
</reference>
<feature type="region of interest" description="Disordered" evidence="10">
    <location>
        <begin position="1"/>
        <end position="21"/>
    </location>
</feature>
<gene>
    <name evidence="7" type="primary">rplP</name>
    <name evidence="11" type="ORF">C4520_11795</name>
</gene>
<keyword evidence="3 7" id="KW-0699">rRNA-binding</keyword>
<evidence type="ECO:0000256" key="8">
    <source>
        <dbReference type="RuleBase" id="RU004413"/>
    </source>
</evidence>
<keyword evidence="4 7" id="KW-0689">Ribosomal protein</keyword>
<dbReference type="FunFam" id="3.90.1170.10:FF:000001">
    <property type="entry name" value="50S ribosomal protein L16"/>
    <property type="match status" value="1"/>
</dbReference>
<dbReference type="PANTHER" id="PTHR12220:SF13">
    <property type="entry name" value="LARGE RIBOSOMAL SUBUNIT PROTEIN UL16M"/>
    <property type="match status" value="1"/>
</dbReference>